<dbReference type="AlphaFoldDB" id="A0A4U2Q7C6"/>
<gene>
    <name evidence="1" type="ORF">C1I60_05940</name>
</gene>
<comment type="caution">
    <text evidence="1">The sequence shown here is derived from an EMBL/GenBank/DDBJ whole genome shotgun (WGS) entry which is preliminary data.</text>
</comment>
<protein>
    <submittedName>
        <fullName evidence="1">Uncharacterized protein</fullName>
    </submittedName>
</protein>
<organism evidence="1 2">
    <name type="scientific">Paenibacillus terrae</name>
    <dbReference type="NCBI Taxonomy" id="159743"/>
    <lineage>
        <taxon>Bacteria</taxon>
        <taxon>Bacillati</taxon>
        <taxon>Bacillota</taxon>
        <taxon>Bacilli</taxon>
        <taxon>Bacillales</taxon>
        <taxon>Paenibacillaceae</taxon>
        <taxon>Paenibacillus</taxon>
    </lineage>
</organism>
<reference evidence="1 2" key="1">
    <citation type="submission" date="2018-01" db="EMBL/GenBank/DDBJ databases">
        <title>Bacillales members from the olive rhizosphere are effective biological control agents against Verticillium dahliae.</title>
        <authorList>
            <person name="Gomez-Lama C."/>
            <person name="Legarda G."/>
            <person name="Ruano-Rosa D."/>
            <person name="Pizarro-Tobias P."/>
            <person name="Valverde-Corredor A."/>
            <person name="Niqui J.L."/>
            <person name="Trivino J.C."/>
            <person name="Roca A."/>
            <person name="Mercado-Blanco J."/>
        </authorList>
    </citation>
    <scope>NUCLEOTIDE SEQUENCE [LARGE SCALE GENOMIC DNA]</scope>
    <source>
        <strain evidence="1 2">PIC167</strain>
    </source>
</reference>
<dbReference type="Proteomes" id="UP000308114">
    <property type="component" value="Unassembled WGS sequence"/>
</dbReference>
<evidence type="ECO:0000313" key="1">
    <source>
        <dbReference type="EMBL" id="TKH45974.1"/>
    </source>
</evidence>
<name>A0A4U2Q7C6_9BACL</name>
<dbReference type="EMBL" id="PNXQ01000005">
    <property type="protein sequence ID" value="TKH45974.1"/>
    <property type="molecule type" value="Genomic_DNA"/>
</dbReference>
<proteinExistence type="predicted"/>
<sequence>MADGTYTVEGTAEKDGKASMVSKELTIDTTNNSMLTGLQFNGWNGNSVGLSPVFNTTLQVVNGCFFSPMALYNQNPALL</sequence>
<accession>A0A4U2Q7C6</accession>
<evidence type="ECO:0000313" key="2">
    <source>
        <dbReference type="Proteomes" id="UP000308114"/>
    </source>
</evidence>